<evidence type="ECO:0000256" key="1">
    <source>
        <dbReference type="SAM" id="MobiDB-lite"/>
    </source>
</evidence>
<feature type="region of interest" description="Disordered" evidence="1">
    <location>
        <begin position="225"/>
        <end position="275"/>
    </location>
</feature>
<dbReference type="EMBL" id="HG719467">
    <property type="protein sequence ID" value="CDJ58080.1"/>
    <property type="molecule type" value="Genomic_DNA"/>
</dbReference>
<dbReference type="Proteomes" id="UP000030763">
    <property type="component" value="Unassembled WGS sequence"/>
</dbReference>
<feature type="compositionally biased region" description="Low complexity" evidence="1">
    <location>
        <begin position="248"/>
        <end position="262"/>
    </location>
</feature>
<reference evidence="2" key="2">
    <citation type="submission" date="2013-10" db="EMBL/GenBank/DDBJ databases">
        <authorList>
            <person name="Aslett M."/>
        </authorList>
    </citation>
    <scope>NUCLEOTIDE SEQUENCE [LARGE SCALE GENOMIC DNA]</scope>
    <source>
        <strain evidence="2">Weybridge</strain>
    </source>
</reference>
<feature type="compositionally biased region" description="Basic and acidic residues" evidence="1">
    <location>
        <begin position="13"/>
        <end position="26"/>
    </location>
</feature>
<name>U6M8V6_EIMMA</name>
<dbReference type="GeneID" id="25335362"/>
<evidence type="ECO:0000313" key="3">
    <source>
        <dbReference type="Proteomes" id="UP000030763"/>
    </source>
</evidence>
<protein>
    <submittedName>
        <fullName evidence="2">Uncharacterized protein</fullName>
    </submittedName>
</protein>
<dbReference type="AlphaFoldDB" id="U6M8V6"/>
<proteinExistence type="predicted"/>
<gene>
    <name evidence="2" type="ORF">EMWEY_00013760</name>
</gene>
<feature type="compositionally biased region" description="Basic residues" evidence="1">
    <location>
        <begin position="1"/>
        <end position="12"/>
    </location>
</feature>
<organism evidence="2 3">
    <name type="scientific">Eimeria maxima</name>
    <name type="common">Coccidian parasite</name>
    <dbReference type="NCBI Taxonomy" id="5804"/>
    <lineage>
        <taxon>Eukaryota</taxon>
        <taxon>Sar</taxon>
        <taxon>Alveolata</taxon>
        <taxon>Apicomplexa</taxon>
        <taxon>Conoidasida</taxon>
        <taxon>Coccidia</taxon>
        <taxon>Eucoccidiorida</taxon>
        <taxon>Eimeriorina</taxon>
        <taxon>Eimeriidae</taxon>
        <taxon>Eimeria</taxon>
    </lineage>
</organism>
<evidence type="ECO:0000313" key="2">
    <source>
        <dbReference type="EMBL" id="CDJ58080.1"/>
    </source>
</evidence>
<reference evidence="2" key="1">
    <citation type="submission" date="2013-10" db="EMBL/GenBank/DDBJ databases">
        <title>Genomic analysis of the causative agents of coccidiosis in chickens.</title>
        <authorList>
            <person name="Reid A.J."/>
            <person name="Blake D."/>
            <person name="Billington K."/>
            <person name="Browne H."/>
            <person name="Dunn M."/>
            <person name="Hung S."/>
            <person name="Kawahara F."/>
            <person name="Miranda-Saavedra D."/>
            <person name="Mourier T."/>
            <person name="Nagra H."/>
            <person name="Otto T.D."/>
            <person name="Rawlings N."/>
            <person name="Sanchez A."/>
            <person name="Sanders M."/>
            <person name="Subramaniam C."/>
            <person name="Tay Y."/>
            <person name="Dear P."/>
            <person name="Doerig C."/>
            <person name="Gruber A."/>
            <person name="Parkinson J."/>
            <person name="Shirley M."/>
            <person name="Wan K.L."/>
            <person name="Berriman M."/>
            <person name="Tomley F."/>
            <person name="Pain A."/>
        </authorList>
    </citation>
    <scope>NUCLEOTIDE SEQUENCE [LARGE SCALE GENOMIC DNA]</scope>
    <source>
        <strain evidence="2">Weybridge</strain>
    </source>
</reference>
<keyword evidence="3" id="KW-1185">Reference proteome</keyword>
<sequence>MEWPRRSKRKQRGKDAVGREAKKNKLEAPIQQGLPGTSVPPLDPELDSLIDSILFEDLSVLYGDTWLLDDAITPLTPSTLESEDAAPREVFAGQQSLDAPMPTAKMPTSLLPGSVSTLDSSDPPATSPSSFFESVLSEASQSTPGLYADDWLSSGDAEVVDEALGLIDSRATPSMLLGSSGESQEGAGSRVEISAGPYKGEMYVGASSSSKRLIHDSHLDAVLEPADVSPGMSSTSTDPESGRAAGVLESSSLRSLLSSASSDHPPSGRETDVAVHSGEPAEQLTSELTRSAVKELQAAVEGFEEMLRGIPDHVLENHPFYRHPGPQLRLNWRSFSDAYAACYRTWRQNIVLLLSKCRYLLKKPWLTTEEFGELVCHTERLCGYASGFMHVDVTGPFAIESLGRAFIVLDTLHCAAEVLGQSARKDEWWPGIVRRIRDAGYIGTFDKRKLGKKPWAYPLVKALRVALDYYMMGKRPPLHLVIGLKFSLFMSSMPTDFLSSRWDPWRNDATEWLKSIKPKTQASA</sequence>
<feature type="region of interest" description="Disordered" evidence="1">
    <location>
        <begin position="1"/>
        <end position="42"/>
    </location>
</feature>
<dbReference type="OrthoDB" id="347188at2759"/>
<dbReference type="RefSeq" id="XP_013334728.1">
    <property type="nucleotide sequence ID" value="XM_013479274.1"/>
</dbReference>
<dbReference type="VEuPathDB" id="ToxoDB:EMWEY_00013760"/>
<accession>U6M8V6</accession>